<comment type="subcellular location">
    <subcellularLocation>
        <location evidence="1">Membrane</location>
        <topology evidence="1">Multi-pass membrane protein</topology>
    </subcellularLocation>
</comment>
<keyword evidence="5 7" id="KW-1133">Transmembrane helix</keyword>
<evidence type="ECO:0000256" key="1">
    <source>
        <dbReference type="ARBA" id="ARBA00004141"/>
    </source>
</evidence>
<evidence type="ECO:0000256" key="5">
    <source>
        <dbReference type="ARBA" id="ARBA00022989"/>
    </source>
</evidence>
<dbReference type="InterPro" id="IPR029044">
    <property type="entry name" value="Nucleotide-diphossugar_trans"/>
</dbReference>
<dbReference type="Pfam" id="PF13632">
    <property type="entry name" value="Glyco_trans_2_3"/>
    <property type="match status" value="1"/>
</dbReference>
<proteinExistence type="predicted"/>
<evidence type="ECO:0000313" key="10">
    <source>
        <dbReference type="Proteomes" id="UP000297608"/>
    </source>
</evidence>
<dbReference type="Proteomes" id="UP000297608">
    <property type="component" value="Unassembled WGS sequence"/>
</dbReference>
<dbReference type="InterPro" id="IPR050321">
    <property type="entry name" value="Glycosyltr_2/OpgH_subfam"/>
</dbReference>
<dbReference type="Gene3D" id="3.90.550.10">
    <property type="entry name" value="Spore Coat Polysaccharide Biosynthesis Protein SpsA, Chain A"/>
    <property type="match status" value="1"/>
</dbReference>
<keyword evidence="10" id="KW-1185">Reference proteome</keyword>
<evidence type="ECO:0000256" key="7">
    <source>
        <dbReference type="SAM" id="Phobius"/>
    </source>
</evidence>
<keyword evidence="2" id="KW-0328">Glycosyltransferase</keyword>
<evidence type="ECO:0000259" key="8">
    <source>
        <dbReference type="Pfam" id="PF13632"/>
    </source>
</evidence>
<accession>A0ABY2I9Y1</accession>
<dbReference type="InterPro" id="IPR001173">
    <property type="entry name" value="Glyco_trans_2-like"/>
</dbReference>
<feature type="transmembrane region" description="Helical" evidence="7">
    <location>
        <begin position="547"/>
        <end position="565"/>
    </location>
</feature>
<comment type="caution">
    <text evidence="9">The sequence shown here is derived from an EMBL/GenBank/DDBJ whole genome shotgun (WGS) entry which is preliminary data.</text>
</comment>
<feature type="transmembrane region" description="Helical" evidence="7">
    <location>
        <begin position="12"/>
        <end position="33"/>
    </location>
</feature>
<organism evidence="9 10">
    <name type="scientific">Cryobacterium algoricola</name>
    <dbReference type="NCBI Taxonomy" id="1259183"/>
    <lineage>
        <taxon>Bacteria</taxon>
        <taxon>Bacillati</taxon>
        <taxon>Actinomycetota</taxon>
        <taxon>Actinomycetes</taxon>
        <taxon>Micrococcales</taxon>
        <taxon>Microbacteriaceae</taxon>
        <taxon>Cryobacterium</taxon>
    </lineage>
</organism>
<evidence type="ECO:0000256" key="3">
    <source>
        <dbReference type="ARBA" id="ARBA00022679"/>
    </source>
</evidence>
<dbReference type="PANTHER" id="PTHR43867:SF2">
    <property type="entry name" value="CELLULOSE SYNTHASE CATALYTIC SUBUNIT A [UDP-FORMING]"/>
    <property type="match status" value="1"/>
</dbReference>
<feature type="transmembrane region" description="Helical" evidence="7">
    <location>
        <begin position="518"/>
        <end position="541"/>
    </location>
</feature>
<feature type="transmembrane region" description="Helical" evidence="7">
    <location>
        <begin position="624"/>
        <end position="642"/>
    </location>
</feature>
<keyword evidence="3" id="KW-0808">Transferase</keyword>
<gene>
    <name evidence="9" type="ORF">E3O44_18655</name>
</gene>
<feature type="transmembrane region" description="Helical" evidence="7">
    <location>
        <begin position="577"/>
        <end position="596"/>
    </location>
</feature>
<feature type="domain" description="Glycosyltransferase 2-like" evidence="8">
    <location>
        <begin position="338"/>
        <end position="563"/>
    </location>
</feature>
<protein>
    <submittedName>
        <fullName evidence="9">Glycosyltransferase</fullName>
    </submittedName>
</protein>
<dbReference type="PANTHER" id="PTHR43867">
    <property type="entry name" value="CELLULOSE SYNTHASE CATALYTIC SUBUNIT A [UDP-FORMING]"/>
    <property type="match status" value="1"/>
</dbReference>
<feature type="transmembrane region" description="Helical" evidence="7">
    <location>
        <begin position="53"/>
        <end position="73"/>
    </location>
</feature>
<reference evidence="9 10" key="1">
    <citation type="submission" date="2019-03" db="EMBL/GenBank/DDBJ databases">
        <title>Genomics of glacier-inhabiting Cryobacterium strains.</title>
        <authorList>
            <person name="Liu Q."/>
            <person name="Xin Y.-H."/>
        </authorList>
    </citation>
    <scope>NUCLEOTIDE SEQUENCE [LARGE SCALE GENOMIC DNA]</scope>
    <source>
        <strain evidence="9 10">MDB2-B</strain>
    </source>
</reference>
<dbReference type="SUPFAM" id="SSF53448">
    <property type="entry name" value="Nucleotide-diphospho-sugar transferases"/>
    <property type="match status" value="1"/>
</dbReference>
<sequence length="739" mass="83609">MSIVHPRPTTRAILWARVAIIATIVFWAYYLLTTIVRLFVDTPRPDFTFTMEAIGYAIVVTFLTFSALMYLVARLGSMYRYQSHVRVPRGELDRHFGNYRHGITVLVPSYAEETHVVRATLWSAALQEFPELRIVLLLDDAPFPTDPETLRVLEATRALAGEIGELLAVPAGRFQRSVERRLDRFVGDPVVTAADVRDLASDYAAAADWLEKMAEQEEVHDHVDEFFVDQVIMGLARELRLSLLALEAAAEGADFPDADQIVTLSLRLAQIFTVRLDYFERKKYASLSHEANKAMNLNSYIGLMGTSWVTGHTAEGTVLRAAVGDTVGDFTVPDTEYLLTLDADSLLLRDYCVRLVYLLEEPENARVAVTQTPYSSFHGAPTRIERVAGASTDLQHMLHQGMTYYNATFWVGANAVIRKKAIEDIVEVEEVGGFEIRTYIQDRTVIEDTESSIDLGSHGWTLVNYPERLSYSATPPDFGSLIVQRRRWANGGLLILPKFWDQLRERRFRRERVRWSEVFLRTNYMASIAWSSFGLVFLLAFPYDSRLLSPFVFLAALPYFLAMGSDLREAGHRFSDVFRIYGFNLVLLPVNLAGVLKSFQQMLSGEKIPFVRTPKVLNRTAAPALYVIVPYLIVAFSLLTLYRDINHQNVGNAVFAAFNAVATGAAILMYIGLWNSVVDVWLGLLNFLYVDVKKPKRPAASLIDPSAPVDWQGILYHGDRRLNRDSRTSRDRRHRIGVR</sequence>
<evidence type="ECO:0000313" key="9">
    <source>
        <dbReference type="EMBL" id="TFB83214.1"/>
    </source>
</evidence>
<name>A0ABY2I9Y1_9MICO</name>
<dbReference type="EMBL" id="SOFG01000026">
    <property type="protein sequence ID" value="TFB83214.1"/>
    <property type="molecule type" value="Genomic_DNA"/>
</dbReference>
<evidence type="ECO:0000256" key="4">
    <source>
        <dbReference type="ARBA" id="ARBA00022692"/>
    </source>
</evidence>
<keyword evidence="4 7" id="KW-0812">Transmembrane</keyword>
<evidence type="ECO:0000256" key="2">
    <source>
        <dbReference type="ARBA" id="ARBA00022676"/>
    </source>
</evidence>
<evidence type="ECO:0000256" key="6">
    <source>
        <dbReference type="ARBA" id="ARBA00023136"/>
    </source>
</evidence>
<feature type="transmembrane region" description="Helical" evidence="7">
    <location>
        <begin position="654"/>
        <end position="674"/>
    </location>
</feature>
<keyword evidence="6 7" id="KW-0472">Membrane</keyword>